<evidence type="ECO:0000313" key="3">
    <source>
        <dbReference type="EMBL" id="CEP21161.1"/>
    </source>
</evidence>
<dbReference type="AlphaFoldDB" id="A0A0H5C0J4"/>
<dbReference type="PROSITE" id="PS50102">
    <property type="entry name" value="RRM"/>
    <property type="match status" value="2"/>
</dbReference>
<dbReference type="PANTHER" id="PTHR23147">
    <property type="entry name" value="SERINE/ARGININE RICH SPLICING FACTOR"/>
    <property type="match status" value="1"/>
</dbReference>
<evidence type="ECO:0000256" key="1">
    <source>
        <dbReference type="PROSITE-ProRule" id="PRU00176"/>
    </source>
</evidence>
<dbReference type="Proteomes" id="UP000038830">
    <property type="component" value="Unassembled WGS sequence"/>
</dbReference>
<proteinExistence type="predicted"/>
<keyword evidence="1" id="KW-0694">RNA-binding</keyword>
<protein>
    <recommendedName>
        <fullName evidence="2">RRM domain-containing protein</fullName>
    </recommendedName>
</protein>
<evidence type="ECO:0000259" key="2">
    <source>
        <dbReference type="PROSITE" id="PS50102"/>
    </source>
</evidence>
<evidence type="ECO:0000313" key="4">
    <source>
        <dbReference type="Proteomes" id="UP000038830"/>
    </source>
</evidence>
<dbReference type="InterPro" id="IPR012677">
    <property type="entry name" value="Nucleotide-bd_a/b_plait_sf"/>
</dbReference>
<dbReference type="CDD" id="cd12247">
    <property type="entry name" value="RRM2_U1A_like"/>
    <property type="match status" value="1"/>
</dbReference>
<name>A0A0H5C0J4_CYBJN</name>
<dbReference type="SMART" id="SM00360">
    <property type="entry name" value="RRM"/>
    <property type="match status" value="2"/>
</dbReference>
<accession>A0A0H5C0J4</accession>
<feature type="domain" description="RRM" evidence="2">
    <location>
        <begin position="7"/>
        <end position="86"/>
    </location>
</feature>
<dbReference type="InterPro" id="IPR035979">
    <property type="entry name" value="RBD_domain_sf"/>
</dbReference>
<dbReference type="SUPFAM" id="SSF54928">
    <property type="entry name" value="RNA-binding domain, RBD"/>
    <property type="match status" value="1"/>
</dbReference>
<sequence>MTYNFKDTVYVRNINEKVSLNTLKRKLNEVFAPYGPVLSITAHKNIRMRGQAFVTLEDEAKASRAIDCLNDTVIFQKKIQCQLAKTSSDDSVERHLGESEFTVYVEDRQKKKAQQDESLIKKSSTSKVVKVDLQNVPPNKILLIQELPNDITSEELTSVFESYKGFVQVRLVAVKRVAFIDFENEQDATVAKDENMDLTIREVKAQVSYAKK</sequence>
<dbReference type="Gene3D" id="3.30.70.330">
    <property type="match status" value="2"/>
</dbReference>
<dbReference type="FunFam" id="3.30.70.330:FF:000029">
    <property type="entry name" value="U2 small nuclear ribonucleoprotein B"/>
    <property type="match status" value="1"/>
</dbReference>
<feature type="domain" description="RRM" evidence="2">
    <location>
        <begin position="140"/>
        <end position="212"/>
    </location>
</feature>
<reference evidence="4" key="1">
    <citation type="journal article" date="2015" name="J. Biotechnol.">
        <title>The structure of the Cyberlindnera jadinii genome and its relation to Candida utilis analyzed by the occurrence of single nucleotide polymorphisms.</title>
        <authorList>
            <person name="Rupp O."/>
            <person name="Brinkrolf K."/>
            <person name="Buerth C."/>
            <person name="Kunigo M."/>
            <person name="Schneider J."/>
            <person name="Jaenicke S."/>
            <person name="Goesmann A."/>
            <person name="Puehler A."/>
            <person name="Jaeger K.-E."/>
            <person name="Ernst J.F."/>
        </authorList>
    </citation>
    <scope>NUCLEOTIDE SEQUENCE [LARGE SCALE GENOMIC DNA]</scope>
    <source>
        <strain evidence="4">ATCC 18201 / CBS 1600 / BCRC 20928 / JCM 3617 / NBRC 0987 / NRRL Y-1542</strain>
    </source>
</reference>
<dbReference type="GO" id="GO:0003723">
    <property type="term" value="F:RNA binding"/>
    <property type="evidence" value="ECO:0007669"/>
    <property type="project" value="UniProtKB-UniRule"/>
</dbReference>
<dbReference type="InterPro" id="IPR000504">
    <property type="entry name" value="RRM_dom"/>
</dbReference>
<organism evidence="3 4">
    <name type="scientific">Cyberlindnera jadinii (strain ATCC 18201 / CBS 1600 / BCRC 20928 / JCM 3617 / NBRC 0987 / NRRL Y-1542)</name>
    <name type="common">Torula yeast</name>
    <name type="synonym">Candida utilis</name>
    <dbReference type="NCBI Taxonomy" id="983966"/>
    <lineage>
        <taxon>Eukaryota</taxon>
        <taxon>Fungi</taxon>
        <taxon>Dikarya</taxon>
        <taxon>Ascomycota</taxon>
        <taxon>Saccharomycotina</taxon>
        <taxon>Saccharomycetes</taxon>
        <taxon>Phaffomycetales</taxon>
        <taxon>Phaffomycetaceae</taxon>
        <taxon>Cyberlindnera</taxon>
    </lineage>
</organism>
<dbReference type="EMBL" id="CDQK01000001">
    <property type="protein sequence ID" value="CEP21161.1"/>
    <property type="molecule type" value="Genomic_DNA"/>
</dbReference>
<gene>
    <name evidence="3" type="ORF">BN1211_1190</name>
</gene>
<dbReference type="InterPro" id="IPR050907">
    <property type="entry name" value="SRSF"/>
</dbReference>
<dbReference type="Pfam" id="PF00076">
    <property type="entry name" value="RRM_1"/>
    <property type="match status" value="2"/>
</dbReference>